<reference evidence="2 3" key="1">
    <citation type="submission" date="2016-07" db="EMBL/GenBank/DDBJ databases">
        <title>Pervasive Adenine N6-methylation of Active Genes in Fungi.</title>
        <authorList>
            <consortium name="DOE Joint Genome Institute"/>
            <person name="Mondo S.J."/>
            <person name="Dannebaum R.O."/>
            <person name="Kuo R.C."/>
            <person name="Labutti K."/>
            <person name="Haridas S."/>
            <person name="Kuo A."/>
            <person name="Salamov A."/>
            <person name="Ahrendt S.R."/>
            <person name="Lipzen A."/>
            <person name="Sullivan W."/>
            <person name="Andreopoulos W.B."/>
            <person name="Clum A."/>
            <person name="Lindquist E."/>
            <person name="Daum C."/>
            <person name="Ramamoorthy G.K."/>
            <person name="Gryganskyi A."/>
            <person name="Culley D."/>
            <person name="Magnuson J.K."/>
            <person name="James T.Y."/>
            <person name="O'Malley M.A."/>
            <person name="Stajich J.E."/>
            <person name="Spatafora J.W."/>
            <person name="Visel A."/>
            <person name="Grigoriev I.V."/>
        </authorList>
    </citation>
    <scope>NUCLEOTIDE SEQUENCE [LARGE SCALE GENOMIC DNA]</scope>
    <source>
        <strain evidence="2 3">CBS 115471</strain>
    </source>
</reference>
<protein>
    <recommendedName>
        <fullName evidence="1">AAA+ ATPase lid domain-containing protein</fullName>
    </recommendedName>
</protein>
<comment type="caution">
    <text evidence="2">The sequence shown here is derived from an EMBL/GenBank/DDBJ whole genome shotgun (WGS) entry which is preliminary data.</text>
</comment>
<evidence type="ECO:0000313" key="3">
    <source>
        <dbReference type="Proteomes" id="UP000193144"/>
    </source>
</evidence>
<dbReference type="InterPro" id="IPR027417">
    <property type="entry name" value="P-loop_NTPase"/>
</dbReference>
<dbReference type="Proteomes" id="UP000193144">
    <property type="component" value="Unassembled WGS sequence"/>
</dbReference>
<dbReference type="PANTHER" id="PTHR46411:SF2">
    <property type="entry name" value="AAA+ ATPASE DOMAIN-CONTAINING PROTEIN"/>
    <property type="match status" value="1"/>
</dbReference>
<gene>
    <name evidence="2" type="ORF">BCR34DRAFT_673035</name>
</gene>
<proteinExistence type="predicted"/>
<accession>A0A1Y1ZSW0</accession>
<dbReference type="InterPro" id="IPR056599">
    <property type="entry name" value="AAA_lid_fung"/>
</dbReference>
<dbReference type="PANTHER" id="PTHR46411">
    <property type="entry name" value="FAMILY ATPASE, PUTATIVE-RELATED"/>
    <property type="match status" value="1"/>
</dbReference>
<evidence type="ECO:0000313" key="2">
    <source>
        <dbReference type="EMBL" id="ORY13314.1"/>
    </source>
</evidence>
<organism evidence="2 3">
    <name type="scientific">Clohesyomyces aquaticus</name>
    <dbReference type="NCBI Taxonomy" id="1231657"/>
    <lineage>
        <taxon>Eukaryota</taxon>
        <taxon>Fungi</taxon>
        <taxon>Dikarya</taxon>
        <taxon>Ascomycota</taxon>
        <taxon>Pezizomycotina</taxon>
        <taxon>Dothideomycetes</taxon>
        <taxon>Pleosporomycetidae</taxon>
        <taxon>Pleosporales</taxon>
        <taxon>Lindgomycetaceae</taxon>
        <taxon>Clohesyomyces</taxon>
    </lineage>
</organism>
<name>A0A1Y1ZSW0_9PLEO</name>
<keyword evidence="3" id="KW-1185">Reference proteome</keyword>
<dbReference type="EMBL" id="MCFA01000043">
    <property type="protein sequence ID" value="ORY13314.1"/>
    <property type="molecule type" value="Genomic_DNA"/>
</dbReference>
<dbReference type="SUPFAM" id="SSF52540">
    <property type="entry name" value="P-loop containing nucleoside triphosphate hydrolases"/>
    <property type="match status" value="1"/>
</dbReference>
<dbReference type="STRING" id="1231657.A0A1Y1ZSW0"/>
<sequence>MVNFEMYKVLHPEAFGPSKGTLVIVMAKGGSLSEEIGPVGDHVYIFPSRVKGYSFRWKKWVELHVDNIREVQWLRKAFESLVVPLKSKELIEALITTMLAAEESTDIIPGKGNGLIMLLHGGPRTGKTFTAETVAEFAEKPLYRYLESVLYLGKQWGCVVLLNQADVFLEERGLQDMERNALVSVFLRVFEYYDGILILTSNRTLIITQRKKIWRNFLASLKDMGESDAIDLDDISNNLDDLARHPMNGRQIRKSITTARQLAKFRKRAISYDDLEHAISVAGEFDKYLTEMREGISDEIIARIDGRH</sequence>
<dbReference type="OrthoDB" id="10042665at2759"/>
<dbReference type="Gene3D" id="3.40.50.300">
    <property type="entry name" value="P-loop containing nucleotide triphosphate hydrolases"/>
    <property type="match status" value="1"/>
</dbReference>
<evidence type="ECO:0000259" key="1">
    <source>
        <dbReference type="Pfam" id="PF23232"/>
    </source>
</evidence>
<feature type="domain" description="AAA+ ATPase lid" evidence="1">
    <location>
        <begin position="208"/>
        <end position="294"/>
    </location>
</feature>
<dbReference type="Pfam" id="PF23232">
    <property type="entry name" value="AAA_lid_13"/>
    <property type="match status" value="1"/>
</dbReference>
<dbReference type="AlphaFoldDB" id="A0A1Y1ZSW0"/>